<feature type="compositionally biased region" description="Acidic residues" evidence="1">
    <location>
        <begin position="37"/>
        <end position="52"/>
    </location>
</feature>
<keyword evidence="3" id="KW-1185">Reference proteome</keyword>
<proteinExistence type="predicted"/>
<accession>A0A5J5BFB2</accession>
<protein>
    <submittedName>
        <fullName evidence="2">Uncharacterized protein</fullName>
    </submittedName>
</protein>
<evidence type="ECO:0000313" key="2">
    <source>
        <dbReference type="EMBL" id="KAA8541424.1"/>
    </source>
</evidence>
<dbReference type="PANTHER" id="PTHR46250:SF15">
    <property type="entry name" value="OS01G0523800 PROTEIN"/>
    <property type="match status" value="1"/>
</dbReference>
<dbReference type="Proteomes" id="UP000325577">
    <property type="component" value="Linkage Group LG13"/>
</dbReference>
<name>A0A5J5BFB2_9ASTE</name>
<sequence length="171" mass="18508">MVKRNSKVGNLPKMSKVGPSHATLEEKLAEGPANAVEEIEQEEDDGEEDGDTYVDGTEPSVQVSQSLITDIGGTSKNNGVRLRKRSRNGDFLANSVSEMVEAFKGFAEEAKFAMSHMASRIGHEVDVSASRCTIFGELSKLPNLTTDDIMRAASMLVNDTAKSDLFLIKSP</sequence>
<organism evidence="2 3">
    <name type="scientific">Nyssa sinensis</name>
    <dbReference type="NCBI Taxonomy" id="561372"/>
    <lineage>
        <taxon>Eukaryota</taxon>
        <taxon>Viridiplantae</taxon>
        <taxon>Streptophyta</taxon>
        <taxon>Embryophyta</taxon>
        <taxon>Tracheophyta</taxon>
        <taxon>Spermatophyta</taxon>
        <taxon>Magnoliopsida</taxon>
        <taxon>eudicotyledons</taxon>
        <taxon>Gunneridae</taxon>
        <taxon>Pentapetalae</taxon>
        <taxon>asterids</taxon>
        <taxon>Cornales</taxon>
        <taxon>Nyssaceae</taxon>
        <taxon>Nyssa</taxon>
    </lineage>
</organism>
<dbReference type="EMBL" id="CM018036">
    <property type="protein sequence ID" value="KAA8541424.1"/>
    <property type="molecule type" value="Genomic_DNA"/>
</dbReference>
<dbReference type="AlphaFoldDB" id="A0A5J5BFB2"/>
<feature type="region of interest" description="Disordered" evidence="1">
    <location>
        <begin position="1"/>
        <end position="57"/>
    </location>
</feature>
<gene>
    <name evidence="2" type="ORF">F0562_025387</name>
</gene>
<dbReference type="PANTHER" id="PTHR46250">
    <property type="entry name" value="MYB/SANT-LIKE DNA-BINDING DOMAIN PROTEIN-RELATED"/>
    <property type="match status" value="1"/>
</dbReference>
<evidence type="ECO:0000256" key="1">
    <source>
        <dbReference type="SAM" id="MobiDB-lite"/>
    </source>
</evidence>
<evidence type="ECO:0000313" key="3">
    <source>
        <dbReference type="Proteomes" id="UP000325577"/>
    </source>
</evidence>
<reference evidence="2 3" key="1">
    <citation type="submission" date="2019-09" db="EMBL/GenBank/DDBJ databases">
        <title>A chromosome-level genome assembly of the Chinese tupelo Nyssa sinensis.</title>
        <authorList>
            <person name="Yang X."/>
            <person name="Kang M."/>
            <person name="Yang Y."/>
            <person name="Xiong H."/>
            <person name="Wang M."/>
            <person name="Zhang Z."/>
            <person name="Wang Z."/>
            <person name="Wu H."/>
            <person name="Ma T."/>
            <person name="Liu J."/>
            <person name="Xi Z."/>
        </authorList>
    </citation>
    <scope>NUCLEOTIDE SEQUENCE [LARGE SCALE GENOMIC DNA]</scope>
    <source>
        <strain evidence="2">J267</strain>
        <tissue evidence="2">Leaf</tissue>
    </source>
</reference>